<feature type="domain" description="Cadherin" evidence="5">
    <location>
        <begin position="2934"/>
        <end position="3065"/>
    </location>
</feature>
<dbReference type="Proteomes" id="UP001236800">
    <property type="component" value="Chromosome"/>
</dbReference>
<reference evidence="6" key="1">
    <citation type="submission" date="2023-08" db="EMBL/GenBank/DDBJ databases">
        <title>Complete genome sequence of Shewanella oncorhynchi Z-P2, a siderophore putrebactin-producing bacterium.</title>
        <authorList>
            <person name="Zhang Y."/>
        </authorList>
    </citation>
    <scope>NUCLEOTIDE SEQUENCE</scope>
    <source>
        <strain evidence="6">Z-P2</strain>
    </source>
</reference>
<dbReference type="SMART" id="SM00112">
    <property type="entry name" value="CA"/>
    <property type="match status" value="15"/>
</dbReference>
<dbReference type="Pfam" id="PF14252">
    <property type="entry name" value="DUF4347"/>
    <property type="match status" value="1"/>
</dbReference>
<feature type="domain" description="Cadherin" evidence="5">
    <location>
        <begin position="3118"/>
        <end position="3249"/>
    </location>
</feature>
<keyword evidence="2" id="KW-0732">Signal</keyword>
<dbReference type="Pfam" id="PF05345">
    <property type="entry name" value="He_PIG"/>
    <property type="match status" value="16"/>
</dbReference>
<dbReference type="GO" id="GO:0046930">
    <property type="term" value="C:pore complex"/>
    <property type="evidence" value="ECO:0007669"/>
    <property type="project" value="UniProtKB-KW"/>
</dbReference>
<dbReference type="Gene3D" id="2.40.160.20">
    <property type="match status" value="1"/>
</dbReference>
<dbReference type="InterPro" id="IPR000498">
    <property type="entry name" value="OmpA-like_TM_dom"/>
</dbReference>
<dbReference type="InterPro" id="IPR025592">
    <property type="entry name" value="DUF4347"/>
</dbReference>
<feature type="region of interest" description="Disordered" evidence="4">
    <location>
        <begin position="4266"/>
        <end position="4285"/>
    </location>
</feature>
<organism evidence="6">
    <name type="scientific">Shewanella oncorhynchi</name>
    <dbReference type="NCBI Taxonomy" id="2726434"/>
    <lineage>
        <taxon>Bacteria</taxon>
        <taxon>Pseudomonadati</taxon>
        <taxon>Pseudomonadota</taxon>
        <taxon>Gammaproteobacteria</taxon>
        <taxon>Alteromonadales</taxon>
        <taxon>Shewanellaceae</taxon>
        <taxon>Shewanella</taxon>
    </lineage>
</organism>
<proteinExistence type="inferred from homology"/>
<dbReference type="InterPro" id="IPR053784">
    <property type="entry name" value="Choice_anch_U_dom"/>
</dbReference>
<keyword evidence="3" id="KW-0626">Porin</keyword>
<dbReference type="RefSeq" id="WP_306684139.1">
    <property type="nucleotide sequence ID" value="NZ_CP132914.1"/>
</dbReference>
<dbReference type="PROSITE" id="PS50268">
    <property type="entry name" value="CADHERIN_2"/>
    <property type="match status" value="6"/>
</dbReference>
<comment type="similarity">
    <text evidence="1">Belongs to the outer membrane OOP (TC 1.B.6) superfamily. OmpA family.</text>
</comment>
<dbReference type="Pfam" id="PF19077">
    <property type="entry name" value="Big_13"/>
    <property type="match status" value="2"/>
</dbReference>
<dbReference type="InterPro" id="IPR013783">
    <property type="entry name" value="Ig-like_fold"/>
</dbReference>
<feature type="domain" description="Cadherin" evidence="5">
    <location>
        <begin position="2474"/>
        <end position="2605"/>
    </location>
</feature>
<dbReference type="SUPFAM" id="SSF49313">
    <property type="entry name" value="Cadherin-like"/>
    <property type="match status" value="16"/>
</dbReference>
<dbReference type="GO" id="GO:0015288">
    <property type="term" value="F:porin activity"/>
    <property type="evidence" value="ECO:0007669"/>
    <property type="project" value="UniProtKB-KW"/>
</dbReference>
<evidence type="ECO:0000256" key="4">
    <source>
        <dbReference type="SAM" id="MobiDB-lite"/>
    </source>
</evidence>
<evidence type="ECO:0000256" key="1">
    <source>
        <dbReference type="ARBA" id="ARBA00005710"/>
    </source>
</evidence>
<evidence type="ECO:0000256" key="2">
    <source>
        <dbReference type="ARBA" id="ARBA00022729"/>
    </source>
</evidence>
<dbReference type="SUPFAM" id="SSF56925">
    <property type="entry name" value="OMPA-like"/>
    <property type="match status" value="1"/>
</dbReference>
<protein>
    <submittedName>
        <fullName evidence="6">Ig domain-containing protein</fullName>
    </submittedName>
</protein>
<feature type="domain" description="Cadherin" evidence="5">
    <location>
        <begin position="3302"/>
        <end position="3433"/>
    </location>
</feature>
<dbReference type="InterPro" id="IPR011250">
    <property type="entry name" value="OMP/PagP_B-barrel"/>
</dbReference>
<dbReference type="Pfam" id="PF17963">
    <property type="entry name" value="Big_9"/>
    <property type="match status" value="3"/>
</dbReference>
<dbReference type="Pfam" id="PF01389">
    <property type="entry name" value="OmpA_membrane"/>
    <property type="match status" value="1"/>
</dbReference>
<name>A0AA50Q6W2_9GAMM</name>
<feature type="domain" description="Cadherin" evidence="5">
    <location>
        <begin position="2750"/>
        <end position="2881"/>
    </location>
</feature>
<dbReference type="NCBIfam" id="NF012211">
    <property type="entry name" value="tand_rpt_95"/>
    <property type="match status" value="3"/>
</dbReference>
<keyword evidence="3" id="KW-0406">Ion transport</keyword>
<evidence type="ECO:0000313" key="6">
    <source>
        <dbReference type="EMBL" id="WMB73225.1"/>
    </source>
</evidence>
<dbReference type="NCBIfam" id="NF033510">
    <property type="entry name" value="Ca_tandemer"/>
    <property type="match status" value="2"/>
</dbReference>
<gene>
    <name evidence="6" type="ORF">RA178_00895</name>
</gene>
<dbReference type="GeneID" id="301337698"/>
<dbReference type="GO" id="GO:0009279">
    <property type="term" value="C:cell outer membrane"/>
    <property type="evidence" value="ECO:0007669"/>
    <property type="project" value="InterPro"/>
</dbReference>
<dbReference type="InterPro" id="IPR015919">
    <property type="entry name" value="Cadherin-like_sf"/>
</dbReference>
<evidence type="ECO:0000259" key="5">
    <source>
        <dbReference type="PROSITE" id="PS50268"/>
    </source>
</evidence>
<keyword evidence="3" id="KW-0813">Transport</keyword>
<dbReference type="Gene3D" id="2.60.40.2810">
    <property type="match status" value="3"/>
</dbReference>
<dbReference type="InterPro" id="IPR044016">
    <property type="entry name" value="Big_13"/>
</dbReference>
<evidence type="ECO:0000256" key="3">
    <source>
        <dbReference type="ARBA" id="ARBA00023114"/>
    </source>
</evidence>
<keyword evidence="3" id="KW-0812">Transmembrane</keyword>
<dbReference type="PANTHER" id="PTHR34720">
    <property type="entry name" value="MICROCYSTIN DEPENDENT PROTEIN"/>
    <property type="match status" value="1"/>
</dbReference>
<feature type="domain" description="Cadherin" evidence="5">
    <location>
        <begin position="3486"/>
        <end position="3617"/>
    </location>
</feature>
<dbReference type="GO" id="GO:0005509">
    <property type="term" value="F:calcium ion binding"/>
    <property type="evidence" value="ECO:0007669"/>
    <property type="project" value="InterPro"/>
</dbReference>
<dbReference type="InterPro" id="IPR032812">
    <property type="entry name" value="SbsA_Ig"/>
</dbReference>
<dbReference type="Pfam" id="PF13205">
    <property type="entry name" value="Big_5"/>
    <property type="match status" value="1"/>
</dbReference>
<dbReference type="Pfam" id="PF17892">
    <property type="entry name" value="Cadherin_5"/>
    <property type="match status" value="1"/>
</dbReference>
<dbReference type="GO" id="GO:0007156">
    <property type="term" value="P:homophilic cell adhesion via plasma membrane adhesion molecules"/>
    <property type="evidence" value="ECO:0007669"/>
    <property type="project" value="InterPro"/>
</dbReference>
<dbReference type="InterPro" id="IPR002126">
    <property type="entry name" value="Cadherin-like_dom"/>
</dbReference>
<dbReference type="EMBL" id="CP132914">
    <property type="protein sequence ID" value="WMB73225.1"/>
    <property type="molecule type" value="Genomic_DNA"/>
</dbReference>
<dbReference type="KEGG" id="sog:RA178_00895"/>
<dbReference type="SMART" id="SM00736">
    <property type="entry name" value="CADG"/>
    <property type="match status" value="16"/>
</dbReference>
<dbReference type="Gene3D" id="2.60.40.10">
    <property type="entry name" value="Immunoglobulins"/>
    <property type="match status" value="18"/>
</dbReference>
<dbReference type="NCBIfam" id="NF041766">
    <property type="entry name" value="choice_anch_U"/>
    <property type="match status" value="1"/>
</dbReference>
<dbReference type="InterPro" id="IPR041690">
    <property type="entry name" value="Cadherin_5"/>
</dbReference>
<dbReference type="InterPro" id="IPR006644">
    <property type="entry name" value="Cadg"/>
</dbReference>
<dbReference type="PANTHER" id="PTHR34720:SF9">
    <property type="entry name" value="BLR4714 PROTEIN"/>
    <property type="match status" value="1"/>
</dbReference>
<sequence length="4882" mass="495863">MRHALLSGLSSLLLPFGLYGAGAIAAPSYQRSYLSSSISASTDLLLRSDTSLPQDLIDLSGDQLDIQSAHPVRELVIVDGAVAEADKSVLRRALKPSVQLVELDSSIAGLPQLINVLDGHKNLAAIHVVSHAQAGAILLGNSRITPETIQREVLAFAALKGAVREGGDLLFYGCDLAANDSGEELLDIISNNTGLDIAASNNLTGNAELQGDWDLEVTRGNIESTLAFSEKALRDFSGVLAPIINGTYGFVGWSGQATAQLSTTHFRLTAKGGDGVTQNLASSIGNFAYMHGGETSTNHYFYLRADGTNTTAFELTGLTGGEAADPAYTAQFTNLRIVGYLQNGGTVTSSTVNGSGVKETFTFAPGQLASFSGVKLKGFKLFFDCASACNSSTDGPEFFEFYGFTVANAIDTPPANSDATLIAAGGVAEPVGLATTIDSVGEAVDVFDFTISDGGTSDGLATTVSQIVISVSGTSTDAERSKITWRLNGPDASNVTGTYNAGADTITFSGLTMSVADGGNETYTVNAHYNDNTTLTEDRTIILSVDGDTNLTVGGSGTQMVSGQSAVTNGSGTTLDVVASQLVFTTQPAGSVSGAALTTQPVIVARDAFGNTDVDFAETLILTESSAGSLTNATQAATAGVATFSNLTYTATADQQAFTLTANDQDGVGSNLPTVDANSVTSDVVANQLVFDTQPAPTSVISGQNTAFSTVPIVSARDANSIVDTGYATGITLAEVNGAGSATITGTGDTDGNGATVSITPSSGVSTFTSMQITYTNSGAGSETFNLRASSGGLTTADSSQLTASTTPTVTDGNISISGGTGSGGAFKIGDTVTVTWNNTAGGNNNAGITGVTVDFSQFGGGAAVAATDSSGIWTATYTLTSGAIDASSRNVSVTATNAQGDTTTADTTNAVVDNVVPVVTDNRLSISGATGTGGAYKIGDTVTASWNNTAGGDNNTDTISSATVDFSAFGGGAAVAASNSSSTWTATYTITSGAIDATNRNISLTAIDNAGNTTTTADTSNATVDSIAPLVSDVYIGISGGTGTAGAYIAGDTVTATWNNTAGGDNNNDTMNAVTADFSQFGGGAAVTATNNSGTWTATYTLVAGAINASSRNVSITATDNAGNSKTQADSSNATVDNVVPAVTSVSVPANATYITGQSLDFTVNTSEAITVGGTPRIALTLGASTVYASYLAGTGSSALTFRYTVQSGDLDTDGIAIAGSIEANGGTLKESSGNSLSSTLNAVGSTSSVLVDAIAPTVSSVAVPAGDTYVVGETLSFTVSSTENVTVNTGGGTPRIAVTIGGTTRYATYISGSGTTNLVFSYIVQSGDNDTDGIGLASSVDANGGTLLDGAGNDLVLTLNSVGSTVAILVDTAAPTVLSFSPADGDVSVAIDANFVLTMNEDIQLGTGNIVIYDADDLAVATIDVGSPAGQLMITAGVLTINPTANLVEKTSYYIQIANGAITDLAGNIYAGISNKTDWNFTVADVTPPVVTGVVVSGSPAANAASLVFSVSLDEVASNLSIDDFALTATGSASGSIASVSAASGTSVDVTVNTVSGTGSLRLDVNANTNIQDTAGNGNGINGYTAAYTGGASHAVDRDPPLAPSGLDLAAGSDSGISSTDNVTNDTTPAFTGSAEANSTVTLTSSIDGALGTTTADGAGNWSFTTPLLTSNSAQNITATATDIAGNTGAVSTELALTLDTQTPTITSSAPAGGASAADVSVIFNLAFSESVNSLTTDDFALASTGTASGSISNISASSGAGVAVTVNAISGTGSLKVGHVSSDITDDAGNALGAYSAGAAHSVDTDAPTIASVSFDQASVTQANQGMISLTLASAEVGTSANYTITGSTGTPVTGSIAVASASQQITNIDVSGLGDGTLTVSLTLTDAAGNVSSPAVTDTISKDAVIPAVNMVNVNDGHYGVGSAIDITLTLTEDVTVSGTLSTLTLDIDGVARQAVFVSATSGVLTYRYTVQAGDNTGASGLIVDANGIVLNGDTMRDTGSNDADLSYSQWDSVNVIVDTTAPVDPIVTTPAGTISTNLATTLISGTHADDGVTISLYADVDNDGVADNATVLDDTIVVAGTWTLSASLSTDSDNNFVVIASDAASNVSAPQNVPTITQDATVPVAPSAPDLDAASDSGVSSTDNITKNTTLILTGTAEAGASVVLSSHLDGVLGTVNADGSGDWSVNATSVSPGTHSITAVATDIAGNSSVASSALSVTIDTSAPTSSAIAHQNIQPGESSSTLAFTITDDVTAATDILVTPASSDTSVVPLADVVLAGSDADRGVTVTALGSGTSTITLTLVDIAGNSSTRTFDVVVNSVPTILGTPATNVAQGTLYNFMPIAADADGNSLVFDITNRPSWASFNTATGALSGTPSNADVGTTTAIVISASDGVLSASLPAFNLTVTNVNDAPTISSMAVTAATQDAAYSYNLVASDSDTGDSLTLSAVTKPSWLSFNAATGLLSGTPSNADVGSHAVTLRVTDTDGLTAEQSFSITVTNVNDAPTISSTAVTAATQDAAYSYNLVASDSDTGDSLTLSAVTKPSWLSFNAATGLLSGTPSNADVGSHAVTLRVTDTDGLTAEQSFSITVTNVNDAPTISSTAMTAATQDAAYSYTLTATDADTGDSLTLSAVTKPSWLSFNAATGLLSGTPSNADVGSHAVTLRVTDTDGLTAEQSFSITVTNVNDAPTISSTAMTAATQDAAYSYTLTATDADTGDSLTLSAVTKPSWLSFNAATGLLSGTPSNADVGSHAVTLRVTDTDGLTAEQSFSITVTNVNDAPTISSMAVTAATQDAAYSYNLVASDSDTGDSLTLSAVTKPSWLSFNAATGLLSGTPSNADVGSHAVTLRVTDTDGLTAEQSFSITVTNVNDAPTISSMAVTAATQDAAYSYNLVASDSDTGDSLTLSAVTKPSWLSFNAATGLLSGTPSNADVGSHAVTLRVTDTDGLTAEQSFSITVTNVNDAPTISSTAVTAATQDAAYSYNLVASDSDTGDSLTLSAVTKPSWLSFNAATGLLSGTPSNADVGSHAVTLRVTDTDGLTAEQSFSITVTNVNDAPTISSMAVTAATQDAAYSYNLVASDSDTGDSLTLSAVTKPSWLSFNAATGLLSGTPSNADVGSHAVTLRVTDTDGLTAEQSFSITVTNVNDAPTISSMAVTAATQDAAYSYNLVASDSDTGDSLTLSAVTKPSWLSFNAATGLLSGTPSNADVGSHAVTLRVTDTDGLTAEQSFSITVTNVNDAPTISSMAVTAATQDAAYSYNLVASDSDTGDSLTLSAVTKPSWLSFNAATGLLSGTPSNADVGSHAVTLRVTDTDGLTAEQSFSITVTNVNDAPTISSTAVTAATQDAAYSYNLVASDSDTGDSLTLSAVTKPSWLSFNAATGLLSGTPSNADVGSHAVTLRVTDTDGLTAEQSFSITVTNVNDAPTISSTAVTAATQDAAYSYNLVASDSDTGDSLTLSAVTKPSWLSFNAATGLLSGTPSNADVGSHAVTLRVTDTDGLTAEQSFSITVTNVNDAPTISSMAVTAATQDAAYSYNLVASDSDTGDSLTLSAVTKPSWLSFNAATGLLSGTPSNADVGSHAVTLRVTDTDGLTAEQSFSITVTNVNDAPTISSTAMTAATQDAAYSYTLTATDADTGDSLTLSAVTKPSWLSFNSVTGLLSGTPSNADVGSHAVLLRVTDADGLTADQSFSITVTNSNDAPTITSTATTAAVQDAVYSYTFAATDVDVDDVLTFSAVTIPSWLSFNAATGLLSGTPGNADVGSHPVTLRVTDTDGLTAEQSFSITVTNVNDAPVATSASVTLEEDSSVMITLTGEDADSDPLTYEVVSQPESGTLEQHGTVWLYTPEKDFNGADQISFIAKDAELSSEPATITINVTPVNDDPQAVDDNYTLASTADDKYTLPALENDVDVDGDTLTIDGAAADIGSVQIIADGLIFTAPAAYVGPVALRYTISDGQKGRASAKVNLLVEGGEADNLPVITVPSDVEVNATGLFTRVDLGFAKAVDRNGHPLPVSLVDKRLFFAPGSYLAYWQAVDRDGNKATKAQKVKVHPLISLSKDQVVGEGNEVVVSIHLNGVAPEYPISVPYTVAGSADSNDHDLVDAVVEITSGTLAHIHFRTIEDGEVEAEEDVLISLDPSLNLGSKKQTQVSITEANIAPSVTLEVTQAGERQLIVAQNGGEVHIHAQISDANMNDTLTSVWSSGALNLQSDDEGMFFLPTEILPGIYPVSLTVTDSGLPALSTTEKVYIVVRPSLPALTGTDTDGDLIPDNQEGFTDTDRDGIPDYLDAINECNVMPEGELQPVYFLAEGQAGVCLRLGNIALMQEQSGIQLLPNLVPEDSIAANVGGIFDFIATGLPQQGQSYSLVIPQRSPVPANAVYRKYQAQNGWKDFVIDARNSVASSEGERGFCPPPGDNRWTSGLTEGHWCVQLTIEDGGPNDDDGVANRTIVDPSGVSVILNGNHLPVANPDTASLPWNQSLDVDVLANDTDSDGDALTVTQVTSEFGTVVILANQQLSYTPATDFIGTDVLVYSITDGKGGTASSELTVIVNGNMAPTTVNDSAAIDDRTSLLLDVLSNDSDPDGNVLTLVSATAQQGAVSVESNKLRYIPKTGFDGVDTVSYQISDGLGGEATGQALITVKAYQEVVIDNKSGGGSMSLWALSLILTMGLIRRKELHKLVLGALLLAGSVNQANAADNWYVEGFVGQAQVDSSRRDLQPQAGTGFVTSVDDKDTALGVSIGYQWTPFVAIELGYADFGNGTARIEGASLTPEQYHEQVKAVTPVLADGVMLGLRFTLLQHEAWRFEVPIGLFRWQADISSTMGNSRLTTELDGTDWYAGVRFSYQFSDSWSVGLGYQYVDIEPNDFLSYQLNLRYQF</sequence>
<accession>A0AA50Q6W2</accession>